<dbReference type="InterPro" id="IPR036390">
    <property type="entry name" value="WH_DNA-bd_sf"/>
</dbReference>
<evidence type="ECO:0000256" key="3">
    <source>
        <dbReference type="ARBA" id="ARBA00023125"/>
    </source>
</evidence>
<keyword evidence="2" id="KW-0805">Transcription regulation</keyword>
<sequence>MSWLFDPRHLVTLEAVVRLGSFAAAADELGYTQSAVSQQIAELERRVGARVVVRRPVRATEAGQVLLDTEAAISVSMTRAAAELDALADGTGGEVRLGAFISAAASIVPPALARLRATYPALQLTLRELEQRETHALLFRGEIDLAVTFDYEHAPGPVPAGLLQEHLVDDPIMVVLPAGHPLAGSASVTPNDLPSDAWINTAVDFRDLAASPLGGVRGSGQRLDFDGMDFRTALNLVAAGLGVALLPRLLLLDAPASVVVRPLRQPAIVRRLYTCRLDTRGVSASIRRLETYLRETAAEV</sequence>
<dbReference type="PANTHER" id="PTHR30346:SF29">
    <property type="entry name" value="LYSR SUBSTRATE-BINDING"/>
    <property type="match status" value="1"/>
</dbReference>
<dbReference type="Pfam" id="PF03466">
    <property type="entry name" value="LysR_substrate"/>
    <property type="match status" value="1"/>
</dbReference>
<dbReference type="RefSeq" id="WP_242713853.1">
    <property type="nucleotide sequence ID" value="NZ_JALDAX010000039.1"/>
</dbReference>
<dbReference type="Pfam" id="PF00126">
    <property type="entry name" value="HTH_1"/>
    <property type="match status" value="1"/>
</dbReference>
<organism evidence="6 7">
    <name type="scientific">Streptomyces spinosisporus</name>
    <dbReference type="NCBI Taxonomy" id="2927582"/>
    <lineage>
        <taxon>Bacteria</taxon>
        <taxon>Bacillati</taxon>
        <taxon>Actinomycetota</taxon>
        <taxon>Actinomycetes</taxon>
        <taxon>Kitasatosporales</taxon>
        <taxon>Streptomycetaceae</taxon>
        <taxon>Streptomyces</taxon>
    </lineage>
</organism>
<dbReference type="PROSITE" id="PS50931">
    <property type="entry name" value="HTH_LYSR"/>
    <property type="match status" value="1"/>
</dbReference>
<dbReference type="PRINTS" id="PR00039">
    <property type="entry name" value="HTHLYSR"/>
</dbReference>
<dbReference type="Proteomes" id="UP001165270">
    <property type="component" value="Unassembled WGS sequence"/>
</dbReference>
<dbReference type="Gene3D" id="3.40.190.10">
    <property type="entry name" value="Periplasmic binding protein-like II"/>
    <property type="match status" value="2"/>
</dbReference>
<proteinExistence type="inferred from homology"/>
<accession>A0ABS9XWR4</accession>
<dbReference type="InterPro" id="IPR005119">
    <property type="entry name" value="LysR_subst-bd"/>
</dbReference>
<keyword evidence="3" id="KW-0238">DNA-binding</keyword>
<evidence type="ECO:0000256" key="2">
    <source>
        <dbReference type="ARBA" id="ARBA00023015"/>
    </source>
</evidence>
<evidence type="ECO:0000259" key="5">
    <source>
        <dbReference type="PROSITE" id="PS50931"/>
    </source>
</evidence>
<evidence type="ECO:0000256" key="4">
    <source>
        <dbReference type="ARBA" id="ARBA00023163"/>
    </source>
</evidence>
<dbReference type="InterPro" id="IPR036388">
    <property type="entry name" value="WH-like_DNA-bd_sf"/>
</dbReference>
<name>A0ABS9XWR4_9ACTN</name>
<dbReference type="PANTHER" id="PTHR30346">
    <property type="entry name" value="TRANSCRIPTIONAL DUAL REGULATOR HCAR-RELATED"/>
    <property type="match status" value="1"/>
</dbReference>
<reference evidence="6" key="1">
    <citation type="submission" date="2022-03" db="EMBL/GenBank/DDBJ databases">
        <title>Streptomyces 7R015 and 7R016 isolated from Barleria lupulina in Thailand.</title>
        <authorList>
            <person name="Kanchanasin P."/>
            <person name="Phongsopitanun W."/>
            <person name="Tanasupawat S."/>
        </authorList>
    </citation>
    <scope>NUCLEOTIDE SEQUENCE</scope>
    <source>
        <strain evidence="6">7R016</strain>
    </source>
</reference>
<dbReference type="InterPro" id="IPR000847">
    <property type="entry name" value="LysR_HTH_N"/>
</dbReference>
<comment type="similarity">
    <text evidence="1">Belongs to the LysR transcriptional regulatory family.</text>
</comment>
<dbReference type="SUPFAM" id="SSF53850">
    <property type="entry name" value="Periplasmic binding protein-like II"/>
    <property type="match status" value="1"/>
</dbReference>
<feature type="domain" description="HTH lysR-type" evidence="5">
    <location>
        <begin position="5"/>
        <end position="60"/>
    </location>
</feature>
<dbReference type="EMBL" id="JALDAX010000039">
    <property type="protein sequence ID" value="MCI3246521.1"/>
    <property type="molecule type" value="Genomic_DNA"/>
</dbReference>
<dbReference type="SUPFAM" id="SSF46785">
    <property type="entry name" value="Winged helix' DNA-binding domain"/>
    <property type="match status" value="1"/>
</dbReference>
<evidence type="ECO:0000313" key="6">
    <source>
        <dbReference type="EMBL" id="MCI3246521.1"/>
    </source>
</evidence>
<keyword evidence="7" id="KW-1185">Reference proteome</keyword>
<protein>
    <submittedName>
        <fullName evidence="6">LysR family transcriptional regulator</fullName>
    </submittedName>
</protein>
<evidence type="ECO:0000313" key="7">
    <source>
        <dbReference type="Proteomes" id="UP001165270"/>
    </source>
</evidence>
<comment type="caution">
    <text evidence="6">The sequence shown here is derived from an EMBL/GenBank/DDBJ whole genome shotgun (WGS) entry which is preliminary data.</text>
</comment>
<dbReference type="Gene3D" id="1.10.10.10">
    <property type="entry name" value="Winged helix-like DNA-binding domain superfamily/Winged helix DNA-binding domain"/>
    <property type="match status" value="1"/>
</dbReference>
<keyword evidence="4" id="KW-0804">Transcription</keyword>
<evidence type="ECO:0000256" key="1">
    <source>
        <dbReference type="ARBA" id="ARBA00009437"/>
    </source>
</evidence>
<gene>
    <name evidence="6" type="ORF">MQN93_43280</name>
</gene>